<dbReference type="SUPFAM" id="SSF82708">
    <property type="entry name" value="R3H domain"/>
    <property type="match status" value="1"/>
</dbReference>
<proteinExistence type="predicted"/>
<evidence type="ECO:0000259" key="2">
    <source>
        <dbReference type="Pfam" id="PF13902"/>
    </source>
</evidence>
<dbReference type="Proteomes" id="UP000266234">
    <property type="component" value="Unassembled WGS sequence"/>
</dbReference>
<evidence type="ECO:0000313" key="3">
    <source>
        <dbReference type="EMBL" id="RGP80867.1"/>
    </source>
</evidence>
<sequence length="368" mass="41401">MAIYSSVPPPEQQPTTTTSTPTATNPPLATIQVQSPPTPVKNSAIDIDAWTISALQSLKVSPAACGTGIPLAISIDEAVKVQPKSPKRNVNLDKHEEPTSPLRRPPSRRDSQRKRDLVLKGKEGSRQRRRWENDRLMHVPNVQPPLPSDYEVHPTHTIHRVPYQLAQFWDRGVRQRVEDKTARLQAERKKQQLKSGSATGLGAGEVPRDLREATKRSPVVRSWVRSLEEPVRQYLASQREVIMPSAETAEEDSDSAAEQMDSDDEEIVFVGRNGAMRELREKKATWKHAHREVSQETVDSGMLFDSFGNDESAAFKRWLAHTISDYYGIQSRSVNLTNPTRRVVYVGLKTSQGALPLRTLPRPMWEVC</sequence>
<dbReference type="InterPro" id="IPR036867">
    <property type="entry name" value="R3H_dom_sf"/>
</dbReference>
<feature type="region of interest" description="Disordered" evidence="1">
    <location>
        <begin position="81"/>
        <end position="134"/>
    </location>
</feature>
<comment type="caution">
    <text evidence="3">The sequence shown here is derived from an EMBL/GenBank/DDBJ whole genome shotgun (WGS) entry which is preliminary data.</text>
</comment>
<dbReference type="Pfam" id="PF13902">
    <property type="entry name" value="R3H-assoc"/>
    <property type="match status" value="1"/>
</dbReference>
<reference evidence="3 4" key="1">
    <citation type="journal article" date="2018" name="PLoS Pathog.">
        <title>Evolution of structural diversity of trichothecenes, a family of toxins produced by plant pathogenic and entomopathogenic fungi.</title>
        <authorList>
            <person name="Proctor R.H."/>
            <person name="McCormick S.P."/>
            <person name="Kim H.S."/>
            <person name="Cardoza R.E."/>
            <person name="Stanley A.M."/>
            <person name="Lindo L."/>
            <person name="Kelly A."/>
            <person name="Brown D.W."/>
            <person name="Lee T."/>
            <person name="Vaughan M.M."/>
            <person name="Alexander N.J."/>
            <person name="Busman M."/>
            <person name="Gutierrez S."/>
        </authorList>
    </citation>
    <scope>NUCLEOTIDE SEQUENCE [LARGE SCALE GENOMIC DNA]</scope>
    <source>
        <strain evidence="3 4">NRRL 20695</strain>
    </source>
</reference>
<feature type="region of interest" description="Disordered" evidence="1">
    <location>
        <begin position="242"/>
        <end position="265"/>
    </location>
</feature>
<feature type="compositionally biased region" description="Basic and acidic residues" evidence="1">
    <location>
        <begin position="107"/>
        <end position="134"/>
    </location>
</feature>
<dbReference type="GO" id="GO:0003676">
    <property type="term" value="F:nucleic acid binding"/>
    <property type="evidence" value="ECO:0007669"/>
    <property type="project" value="InterPro"/>
</dbReference>
<dbReference type="AlphaFoldDB" id="A0A395T8N0"/>
<evidence type="ECO:0000256" key="1">
    <source>
        <dbReference type="SAM" id="MobiDB-lite"/>
    </source>
</evidence>
<feature type="compositionally biased region" description="Acidic residues" evidence="1">
    <location>
        <begin position="248"/>
        <end position="265"/>
    </location>
</feature>
<accession>A0A395T8N0</accession>
<feature type="domain" description="R3H-associated N-terminal" evidence="2">
    <location>
        <begin position="104"/>
        <end position="216"/>
    </location>
</feature>
<protein>
    <recommendedName>
        <fullName evidence="2">R3H-associated N-terminal domain-containing protein</fullName>
    </recommendedName>
</protein>
<dbReference type="InterPro" id="IPR025952">
    <property type="entry name" value="R3H-assoc_dom"/>
</dbReference>
<evidence type="ECO:0000313" key="4">
    <source>
        <dbReference type="Proteomes" id="UP000266234"/>
    </source>
</evidence>
<feature type="compositionally biased region" description="Low complexity" evidence="1">
    <location>
        <begin position="13"/>
        <end position="27"/>
    </location>
</feature>
<name>A0A395T8N0_9HYPO</name>
<dbReference type="OrthoDB" id="10256743at2759"/>
<gene>
    <name evidence="3" type="ORF">FLONG3_1015</name>
</gene>
<keyword evidence="4" id="KW-1185">Reference proteome</keyword>
<dbReference type="EMBL" id="PXOG01000021">
    <property type="protein sequence ID" value="RGP80867.1"/>
    <property type="molecule type" value="Genomic_DNA"/>
</dbReference>
<organism evidence="3 4">
    <name type="scientific">Fusarium longipes</name>
    <dbReference type="NCBI Taxonomy" id="694270"/>
    <lineage>
        <taxon>Eukaryota</taxon>
        <taxon>Fungi</taxon>
        <taxon>Dikarya</taxon>
        <taxon>Ascomycota</taxon>
        <taxon>Pezizomycotina</taxon>
        <taxon>Sordariomycetes</taxon>
        <taxon>Hypocreomycetidae</taxon>
        <taxon>Hypocreales</taxon>
        <taxon>Nectriaceae</taxon>
        <taxon>Fusarium</taxon>
    </lineage>
</organism>
<feature type="region of interest" description="Disordered" evidence="1">
    <location>
        <begin position="1"/>
        <end position="40"/>
    </location>
</feature>
<feature type="region of interest" description="Disordered" evidence="1">
    <location>
        <begin position="187"/>
        <end position="207"/>
    </location>
</feature>